<comment type="subcellular location">
    <subcellularLocation>
        <location evidence="1 7">Cell membrane</location>
        <topology evidence="1 7">Multi-pass membrane protein</topology>
    </subcellularLocation>
</comment>
<dbReference type="PANTHER" id="PTHR30353">
    <property type="entry name" value="INNER MEMBRANE PROTEIN DEDA-RELATED"/>
    <property type="match status" value="1"/>
</dbReference>
<dbReference type="PANTHER" id="PTHR30353:SF0">
    <property type="entry name" value="TRANSMEMBRANE PROTEIN"/>
    <property type="match status" value="1"/>
</dbReference>
<evidence type="ECO:0000256" key="2">
    <source>
        <dbReference type="ARBA" id="ARBA00010792"/>
    </source>
</evidence>
<comment type="similarity">
    <text evidence="2 7">Belongs to the DedA family.</text>
</comment>
<protein>
    <recommendedName>
        <fullName evidence="9">VTT domain-containing protein</fullName>
    </recommendedName>
</protein>
<evidence type="ECO:0000313" key="11">
    <source>
        <dbReference type="Proteomes" id="UP001501447"/>
    </source>
</evidence>
<evidence type="ECO:0000256" key="4">
    <source>
        <dbReference type="ARBA" id="ARBA00022692"/>
    </source>
</evidence>
<evidence type="ECO:0000256" key="6">
    <source>
        <dbReference type="ARBA" id="ARBA00023136"/>
    </source>
</evidence>
<keyword evidence="6 7" id="KW-0472">Membrane</keyword>
<evidence type="ECO:0000256" key="5">
    <source>
        <dbReference type="ARBA" id="ARBA00022989"/>
    </source>
</evidence>
<keyword evidence="3 7" id="KW-1003">Cell membrane</keyword>
<comment type="caution">
    <text evidence="10">The sequence shown here is derived from an EMBL/GenBank/DDBJ whole genome shotgun (WGS) entry which is preliminary data.</text>
</comment>
<keyword evidence="4 7" id="KW-0812">Transmembrane</keyword>
<feature type="domain" description="VTT" evidence="9">
    <location>
        <begin position="39"/>
        <end position="162"/>
    </location>
</feature>
<evidence type="ECO:0000256" key="7">
    <source>
        <dbReference type="RuleBase" id="RU367016"/>
    </source>
</evidence>
<feature type="transmembrane region" description="Helical" evidence="7">
    <location>
        <begin position="20"/>
        <end position="38"/>
    </location>
</feature>
<dbReference type="RefSeq" id="WP_344562991.1">
    <property type="nucleotide sequence ID" value="NZ_BAAARJ010000003.1"/>
</dbReference>
<feature type="transmembrane region" description="Helical" evidence="7">
    <location>
        <begin position="176"/>
        <end position="194"/>
    </location>
</feature>
<proteinExistence type="inferred from homology"/>
<keyword evidence="5 7" id="KW-1133">Transmembrane helix</keyword>
<feature type="transmembrane region" description="Helical" evidence="7">
    <location>
        <begin position="58"/>
        <end position="80"/>
    </location>
</feature>
<accession>A0ABN3PST9</accession>
<reference evidence="10 11" key="1">
    <citation type="journal article" date="2019" name="Int. J. Syst. Evol. Microbiol.">
        <title>The Global Catalogue of Microorganisms (GCM) 10K type strain sequencing project: providing services to taxonomists for standard genome sequencing and annotation.</title>
        <authorList>
            <consortium name="The Broad Institute Genomics Platform"/>
            <consortium name="The Broad Institute Genome Sequencing Center for Infectious Disease"/>
            <person name="Wu L."/>
            <person name="Ma J."/>
        </authorList>
    </citation>
    <scope>NUCLEOTIDE SEQUENCE [LARGE SCALE GENOMIC DNA]</scope>
    <source>
        <strain evidence="10 11">JCM 16373</strain>
    </source>
</reference>
<feature type="region of interest" description="Disordered" evidence="8">
    <location>
        <begin position="204"/>
        <end position="252"/>
    </location>
</feature>
<feature type="compositionally biased region" description="Low complexity" evidence="8">
    <location>
        <begin position="209"/>
        <end position="223"/>
    </location>
</feature>
<evidence type="ECO:0000259" key="9">
    <source>
        <dbReference type="Pfam" id="PF09335"/>
    </source>
</evidence>
<evidence type="ECO:0000313" key="10">
    <source>
        <dbReference type="EMBL" id="GAA2600936.1"/>
    </source>
</evidence>
<feature type="transmembrane region" description="Helical" evidence="7">
    <location>
        <begin position="143"/>
        <end position="169"/>
    </location>
</feature>
<evidence type="ECO:0000256" key="1">
    <source>
        <dbReference type="ARBA" id="ARBA00004651"/>
    </source>
</evidence>
<dbReference type="Proteomes" id="UP001501447">
    <property type="component" value="Unassembled WGS sequence"/>
</dbReference>
<dbReference type="EMBL" id="BAAARJ010000003">
    <property type="protein sequence ID" value="GAA2600936.1"/>
    <property type="molecule type" value="Genomic_DNA"/>
</dbReference>
<evidence type="ECO:0000256" key="8">
    <source>
        <dbReference type="SAM" id="MobiDB-lite"/>
    </source>
</evidence>
<name>A0ABN3PST9_9ACTN</name>
<evidence type="ECO:0000256" key="3">
    <source>
        <dbReference type="ARBA" id="ARBA00022475"/>
    </source>
</evidence>
<organism evidence="10 11">
    <name type="scientific">Streptomyces axinellae</name>
    <dbReference type="NCBI Taxonomy" id="552788"/>
    <lineage>
        <taxon>Bacteria</taxon>
        <taxon>Bacillati</taxon>
        <taxon>Actinomycetota</taxon>
        <taxon>Actinomycetes</taxon>
        <taxon>Kitasatosporales</taxon>
        <taxon>Streptomycetaceae</taxon>
        <taxon>Streptomyces</taxon>
    </lineage>
</organism>
<sequence length="252" mass="25919">MGDWLGTLTALAHDGLDSPYLWLVVFLVAGLDALVPFMPSETTVVTAAVLLGPHPPDLALLTAVAATGALFGDCLSYGAGRRFGPRAVARLLRGERGGQRWAWGRTMVARHATTLIVAARFVPGGRVTSGLVTGTVGFPLRRFLALDALGSGIWAVTSTAIGLIGGAAFRDDPVKGLALSFALAAAVVAVTAALPTAVRRCAGAGGEPGPAEEGGPRGAVSRGAGRGLRRRACPTAPPARRARRVPPGFRFR</sequence>
<dbReference type="InterPro" id="IPR032816">
    <property type="entry name" value="VTT_dom"/>
</dbReference>
<keyword evidence="11" id="KW-1185">Reference proteome</keyword>
<dbReference type="InterPro" id="IPR032818">
    <property type="entry name" value="DedA-like"/>
</dbReference>
<gene>
    <name evidence="10" type="ORF">GCM10009863_12810</name>
</gene>
<dbReference type="Pfam" id="PF09335">
    <property type="entry name" value="VTT_dom"/>
    <property type="match status" value="1"/>
</dbReference>